<dbReference type="NCBIfam" id="TIGR03361">
    <property type="entry name" value="VI_Rhs_Vgr"/>
    <property type="match status" value="1"/>
</dbReference>
<dbReference type="NCBIfam" id="TIGR01646">
    <property type="entry name" value="vgr_GE"/>
    <property type="match status" value="1"/>
</dbReference>
<feature type="domain" description="DUF2345" evidence="3">
    <location>
        <begin position="702"/>
        <end position="848"/>
    </location>
</feature>
<evidence type="ECO:0000259" key="4">
    <source>
        <dbReference type="Pfam" id="PF13296"/>
    </source>
</evidence>
<protein>
    <submittedName>
        <fullName evidence="5">Type VI secretion system tip protein VgrG</fullName>
    </submittedName>
</protein>
<keyword evidence="6" id="KW-1185">Reference proteome</keyword>
<dbReference type="InterPro" id="IPR018769">
    <property type="entry name" value="VgrG2_DUF2345"/>
</dbReference>
<dbReference type="Pfam" id="PF13296">
    <property type="entry name" value="T6SS_Vgr"/>
    <property type="match status" value="1"/>
</dbReference>
<proteinExistence type="inferred from homology"/>
<dbReference type="InterPro" id="IPR006533">
    <property type="entry name" value="T6SS_Vgr_RhsGE"/>
</dbReference>
<dbReference type="InterPro" id="IPR037026">
    <property type="entry name" value="Vgr_OB-fold_dom_sf"/>
</dbReference>
<evidence type="ECO:0000259" key="3">
    <source>
        <dbReference type="Pfam" id="PF10106"/>
    </source>
</evidence>
<gene>
    <name evidence="5" type="ORF">E1956_39035</name>
</gene>
<dbReference type="Pfam" id="PF05954">
    <property type="entry name" value="Phage_GPD"/>
    <property type="match status" value="1"/>
</dbReference>
<dbReference type="KEGG" id="ppai:E1956_39035"/>
<feature type="domain" description="Gp5/Type VI secretion system Vgr protein OB-fold" evidence="2">
    <location>
        <begin position="475"/>
        <end position="538"/>
    </location>
</feature>
<comment type="similarity">
    <text evidence="1">Belongs to the VgrG protein family.</text>
</comment>
<dbReference type="Pfam" id="PF10106">
    <property type="entry name" value="DUF2345"/>
    <property type="match status" value="1"/>
</dbReference>
<evidence type="ECO:0000313" key="6">
    <source>
        <dbReference type="Proteomes" id="UP000295727"/>
    </source>
</evidence>
<evidence type="ECO:0000256" key="1">
    <source>
        <dbReference type="ARBA" id="ARBA00005558"/>
    </source>
</evidence>
<reference evidence="5 6" key="1">
    <citation type="submission" date="2019-03" db="EMBL/GenBank/DDBJ databases">
        <title>Paraburkholderia sp. 7MH5, isolated from subtropical forest soil.</title>
        <authorList>
            <person name="Gao Z.-H."/>
            <person name="Qiu L.-H."/>
        </authorList>
    </citation>
    <scope>NUCLEOTIDE SEQUENCE [LARGE SCALE GENOMIC DNA]</scope>
    <source>
        <strain evidence="5 6">7MH5</strain>
    </source>
</reference>
<dbReference type="Gene3D" id="2.40.50.230">
    <property type="entry name" value="Gp5 N-terminal domain"/>
    <property type="match status" value="1"/>
</dbReference>
<dbReference type="Gene3D" id="2.30.110.50">
    <property type="match status" value="1"/>
</dbReference>
<dbReference type="OrthoDB" id="1907165at2"/>
<dbReference type="InterPro" id="IPR028244">
    <property type="entry name" value="T6SS_Rhs_Vgr_dom"/>
</dbReference>
<dbReference type="SUPFAM" id="SSF69349">
    <property type="entry name" value="Phage fibre proteins"/>
    <property type="match status" value="1"/>
</dbReference>
<dbReference type="Proteomes" id="UP000295727">
    <property type="component" value="Chromosome 4"/>
</dbReference>
<dbReference type="EMBL" id="CP038151">
    <property type="protein sequence ID" value="QBR03163.1"/>
    <property type="molecule type" value="Genomic_DNA"/>
</dbReference>
<dbReference type="InterPro" id="IPR017847">
    <property type="entry name" value="T6SS_RhsGE_Vgr_subset"/>
</dbReference>
<name>A0A4V1B0L2_9BURK</name>
<dbReference type="Gene3D" id="3.55.50.10">
    <property type="entry name" value="Baseplate protein-like domains"/>
    <property type="match status" value="1"/>
</dbReference>
<dbReference type="Gene3D" id="4.10.220.110">
    <property type="match status" value="1"/>
</dbReference>
<sequence length="1310" mass="147554">MRRNAAKGVLIMWPDYVCTLRNYFSPVRMRGPELPERVVVLEWRKRQKEFRQDVLLPQRVWGTEAIGQLFEYHIEAYCSVHDPKYFGNDDYEIDLDAIKGTQITLVFSDAYEKEHRRYWPLTKRDRTGEREISGMVESAEIASAEGDALVYQFVIRPWWWRATLCKNSRVFVGMDAAIPNILRNVLSKYSNDIEFRFNQGLEARHNAFRRDFIRQAWETDWDFCMRLCEEFGYVVWFEHHDEKHVLVIADNTRGCQEQSLPYDTLEYRPEGGHHQRVHIADLSWRTSVAVEKITVTDHSYISPRLSRNSLSYRAQYSVKGEDESQTNFHGRLQSYEPAEYAQPDTHYRDGRDAEDWEADAQHLARVKLEAQRGQRKRVRGRGELSGLEVAKTFTLTDHPYDNANGDYLVLACKLDIRGAPGPSELFLHYSFDASFELLPKDEPYRMPQVTERPRLRDKEYAVIVGSADFEMTIDEYNRVRIQYAWDRQGDFTGRNSIWVRVAQPWQGNQMGTVMHGRHGQQVIVDYINGDPDRPIVTAFVPDVNNMPAWKLPKNQALTGIVTRSFGRGATTNHLAFDDTPGRQQVQLASDHAKSSLSLGYITRIDGNAGRQEARGEGFELRTDLRGVLRAFGMLITTSIREKAAGKVKDMGETHTHLTEARGIHEALAQSAQRHGAQETTDNQTDVTRAIKDANAALRGNVDDEFPEFGNPDIVLASAANLHATAEHNTHFFSRENTALTTGGNVAIAAAKSLFVSVGRVVSFFAYKSMSLIARELVRIESRTNGIDMTARGDLTQTSTGGAIKLAAPNYIEFKVENTTVRLTPQGFFVFTNGQYLVHAAKHATDDPQAPPVLFPVTPENAGKLVAHHVLVESGGGFTVPNQPYRLTLDDGQVIQGVTNELGELQMATSNAVSFGMVEFRSQSSPEDVIGMTRISVYRDASLPPPPIPPIPARRTAQIGGKTASTPGEGPTTQAQAPDFIGCDPLNFGLRTCLYLNKAKPNDEEQQYDYRHNVDYPVAKKYTAAVKKELTALDWDGLAGKSADEIGETVVAAIKPTLWEALSSGAFGLPKGSSSLKDKPGAMPEIVFVTPENAANYGFEKDYLGGFVGIFWIIAINISKINRIIENKGGFRAIDVSELAGTFYHEARHCQQKFWMISLFSNHRDDYKHFKNMDNYVAATVRESVRNLALSTPFPADDRVRIGVHRMLIFDYYWSIIGTTGKSGFNFLQADAAIAETELCKLLAVTPEQARQMADRKSGYRSHLHEEDAFICGELVDLYWNDPDRTQLRNPGTCTKQYRETITRIKGSDNA</sequence>
<feature type="domain" description="Putative type VI secretion system Rhs element associated Vgr" evidence="4">
    <location>
        <begin position="568"/>
        <end position="671"/>
    </location>
</feature>
<evidence type="ECO:0000313" key="5">
    <source>
        <dbReference type="EMBL" id="QBR03163.1"/>
    </source>
</evidence>
<dbReference type="SUPFAM" id="SSF69255">
    <property type="entry name" value="gp5 N-terminal domain-like"/>
    <property type="match status" value="1"/>
</dbReference>
<dbReference type="SUPFAM" id="SSF69279">
    <property type="entry name" value="Phage tail proteins"/>
    <property type="match status" value="2"/>
</dbReference>
<dbReference type="InterPro" id="IPR006531">
    <property type="entry name" value="Gp5/Vgr_OB"/>
</dbReference>
<dbReference type="Pfam" id="PF04717">
    <property type="entry name" value="Phage_base_V"/>
    <property type="match status" value="1"/>
</dbReference>
<accession>A0A4V1B0L2</accession>
<organism evidence="5 6">
    <name type="scientific">Paraburkholderia pallida</name>
    <dbReference type="NCBI Taxonomy" id="2547399"/>
    <lineage>
        <taxon>Bacteria</taxon>
        <taxon>Pseudomonadati</taxon>
        <taxon>Pseudomonadota</taxon>
        <taxon>Betaproteobacteria</taxon>
        <taxon>Burkholderiales</taxon>
        <taxon>Burkholderiaceae</taxon>
        <taxon>Paraburkholderia</taxon>
    </lineage>
</organism>
<evidence type="ECO:0000259" key="2">
    <source>
        <dbReference type="Pfam" id="PF04717"/>
    </source>
</evidence>